<gene>
    <name evidence="2" type="ORF">B4N89_11510</name>
</gene>
<reference evidence="2 3" key="1">
    <citation type="submission" date="2017-03" db="EMBL/GenBank/DDBJ databases">
        <title>Draft genome sequence of Streptomyces scabrisporus NF3, endophyte isolated from Amphipterygium adstringens.</title>
        <authorList>
            <person name="Vazquez M."/>
            <person name="Ceapa C.D."/>
            <person name="Rodriguez Luna D."/>
            <person name="Sanchez Esquivel S."/>
        </authorList>
    </citation>
    <scope>NUCLEOTIDE SEQUENCE [LARGE SCALE GENOMIC DNA]</scope>
    <source>
        <strain evidence="2 3">NF3</strain>
    </source>
</reference>
<evidence type="ECO:0000313" key="3">
    <source>
        <dbReference type="Proteomes" id="UP000190037"/>
    </source>
</evidence>
<accession>A0A1T3P7J9</accession>
<organism evidence="2 3">
    <name type="scientific">Embleya scabrispora</name>
    <dbReference type="NCBI Taxonomy" id="159449"/>
    <lineage>
        <taxon>Bacteria</taxon>
        <taxon>Bacillati</taxon>
        <taxon>Actinomycetota</taxon>
        <taxon>Actinomycetes</taxon>
        <taxon>Kitasatosporales</taxon>
        <taxon>Streptomycetaceae</taxon>
        <taxon>Embleya</taxon>
    </lineage>
</organism>
<dbReference type="EMBL" id="MWQN01000001">
    <property type="protein sequence ID" value="OPC84972.1"/>
    <property type="molecule type" value="Genomic_DNA"/>
</dbReference>
<dbReference type="Pfam" id="PF13223">
    <property type="entry name" value="DUF4031"/>
    <property type="match status" value="1"/>
</dbReference>
<evidence type="ECO:0000259" key="1">
    <source>
        <dbReference type="Pfam" id="PF13223"/>
    </source>
</evidence>
<protein>
    <recommendedName>
        <fullName evidence="1">DUF4031 domain-containing protein</fullName>
    </recommendedName>
</protein>
<dbReference type="AlphaFoldDB" id="A0A1T3P7J9"/>
<name>A0A1T3P7J9_9ACTN</name>
<dbReference type="RefSeq" id="WP_078979285.1">
    <property type="nucleotide sequence ID" value="NZ_MWQN01000001.1"/>
</dbReference>
<comment type="caution">
    <text evidence="2">The sequence shown here is derived from an EMBL/GenBank/DDBJ whole genome shotgun (WGS) entry which is preliminary data.</text>
</comment>
<evidence type="ECO:0000313" key="2">
    <source>
        <dbReference type="EMBL" id="OPC84972.1"/>
    </source>
</evidence>
<keyword evidence="3" id="KW-1185">Reference proteome</keyword>
<dbReference type="Proteomes" id="UP000190037">
    <property type="component" value="Unassembled WGS sequence"/>
</dbReference>
<dbReference type="STRING" id="159449.B4N89_11510"/>
<feature type="domain" description="DUF4031" evidence="1">
    <location>
        <begin position="21"/>
        <end position="88"/>
    </location>
</feature>
<proteinExistence type="predicted"/>
<dbReference type="OrthoDB" id="9808993at2"/>
<dbReference type="InterPro" id="IPR025109">
    <property type="entry name" value="DUF4031"/>
</dbReference>
<sequence length="97" mass="11522">MTVYVDEITDHTRAARLKGLRYTRWSHLTADTRDELHAFAARLGLKRSWFQNATNYRWHYDVVPSKRALAIRLGAVEIDRYRLAELMAERRFSEALR</sequence>